<feature type="domain" description="SLH" evidence="3">
    <location>
        <begin position="52"/>
        <end position="116"/>
    </location>
</feature>
<feature type="domain" description="SLH" evidence="3">
    <location>
        <begin position="119"/>
        <end position="183"/>
    </location>
</feature>
<dbReference type="InterPro" id="IPR001119">
    <property type="entry name" value="SLH_dom"/>
</dbReference>
<feature type="chain" id="PRO_5025669628" evidence="2">
    <location>
        <begin position="33"/>
        <end position="770"/>
    </location>
</feature>
<name>A0A6B1DXJ2_9CHLR</name>
<keyword evidence="2" id="KW-0732">Signal</keyword>
<dbReference type="AlphaFoldDB" id="A0A6B1DXJ2"/>
<evidence type="ECO:0000256" key="1">
    <source>
        <dbReference type="SAM" id="MobiDB-lite"/>
    </source>
</evidence>
<feature type="domain" description="SLH" evidence="3">
    <location>
        <begin position="202"/>
        <end position="265"/>
    </location>
</feature>
<protein>
    <submittedName>
        <fullName evidence="4">S-layer homology domain-containing protein</fullName>
    </submittedName>
</protein>
<feature type="signal peptide" evidence="2">
    <location>
        <begin position="1"/>
        <end position="32"/>
    </location>
</feature>
<reference evidence="4" key="1">
    <citation type="submission" date="2019-09" db="EMBL/GenBank/DDBJ databases">
        <title>Characterisation of the sponge microbiome using genome-centric metagenomics.</title>
        <authorList>
            <person name="Engelberts J.P."/>
            <person name="Robbins S.J."/>
            <person name="De Goeij J.M."/>
            <person name="Aranda M."/>
            <person name="Bell S.C."/>
            <person name="Webster N.S."/>
        </authorList>
    </citation>
    <scope>NUCLEOTIDE SEQUENCE</scope>
    <source>
        <strain evidence="4">SB0662_bin_9</strain>
    </source>
</reference>
<dbReference type="InterPro" id="IPR051465">
    <property type="entry name" value="Cell_Envelope_Struct_Comp"/>
</dbReference>
<dbReference type="PANTHER" id="PTHR43308:SF5">
    <property type="entry name" value="S-LAYER PROTEIN _ PEPTIDOGLYCAN ENDO-BETA-N-ACETYLGLUCOSAMINIDASE"/>
    <property type="match status" value="1"/>
</dbReference>
<evidence type="ECO:0000259" key="3">
    <source>
        <dbReference type="PROSITE" id="PS51272"/>
    </source>
</evidence>
<evidence type="ECO:0000313" key="4">
    <source>
        <dbReference type="EMBL" id="MYD91746.1"/>
    </source>
</evidence>
<evidence type="ECO:0000256" key="2">
    <source>
        <dbReference type="SAM" id="SignalP"/>
    </source>
</evidence>
<feature type="region of interest" description="Disordered" evidence="1">
    <location>
        <begin position="482"/>
        <end position="505"/>
    </location>
</feature>
<dbReference type="EMBL" id="VXPY01000112">
    <property type="protein sequence ID" value="MYD91746.1"/>
    <property type="molecule type" value="Genomic_DNA"/>
</dbReference>
<proteinExistence type="predicted"/>
<gene>
    <name evidence="4" type="ORF">F4Y08_15675</name>
</gene>
<dbReference type="Pfam" id="PF00395">
    <property type="entry name" value="SLH"/>
    <property type="match status" value="3"/>
</dbReference>
<accession>A0A6B1DXJ2</accession>
<sequence>MFASLSRFRRQVAVLAVLSMVASVLVVAPAVAADPKPSRTATFSACVGDAAESADFEDVPANHTNAGDIDCIAYYGITMGTGDGSTYSPSMSVTREHMALFLTRLAARVGIEMASNPDDAGFTDIGDLSTESQTAINQLADLGITQGTGDGTTYSPAGSVTRGQMALFIDRLMDQMTPYGGAKSADAHTPSDVDDLRKDDVGSPFTDLGSATKEAFDAITALYELGVASGINDTHYGPAQSITRAAMAGFMAGVMGHSNLRPAGLSIQASVPSTFGTNEGSVVASVRDDGFAAVADQTVEIFSSADGAFDEDGVCKTATGTCTWNDGQGEELTDEDGNIVIDGGALRGETRVYYAWIGTEDDEKFDVDETDHVSVSVVSKNEELALKVTTSINENADGETVDLDRGGSVTVTVQLVDTAADGAENVARSGIEISVGVKQETDPDSDSTTANTVVYDNRAVTTLTTDEDGKATFVVDAPKDADDKNDVQIGDDVDGSPADAASNLENRTDTITFTYKQVDGRAGSADAVEIMIHWKEDNPVTTSASGSVPTYVIGDKDGDLAITASLTLYDQYGNGIREGGVGQQATISIGGDEDNVNVNRNGVATRRRVIERTATALNASGTPIPIAYTERPTVGGATQDDVTEITKTAKQAADTTVQVVTRANDDDVGSVEVNSIDTKKSEFLARDDPENTSVTAGNSDLVYNYDSGDTFVNGLPNGDSQGELLTLEEFEDMLDDYADGGQRARVDVIVYKPDGNSIFRVTIRSAPPSS</sequence>
<comment type="caution">
    <text evidence="4">The sequence shown here is derived from an EMBL/GenBank/DDBJ whole genome shotgun (WGS) entry which is preliminary data.</text>
</comment>
<dbReference type="PROSITE" id="PS51272">
    <property type="entry name" value="SLH"/>
    <property type="match status" value="3"/>
</dbReference>
<organism evidence="4">
    <name type="scientific">Caldilineaceae bacterium SB0662_bin_9</name>
    <dbReference type="NCBI Taxonomy" id="2605258"/>
    <lineage>
        <taxon>Bacteria</taxon>
        <taxon>Bacillati</taxon>
        <taxon>Chloroflexota</taxon>
        <taxon>Caldilineae</taxon>
        <taxon>Caldilineales</taxon>
        <taxon>Caldilineaceae</taxon>
    </lineage>
</organism>
<dbReference type="PANTHER" id="PTHR43308">
    <property type="entry name" value="OUTER MEMBRANE PROTEIN ALPHA-RELATED"/>
    <property type="match status" value="1"/>
</dbReference>